<feature type="transmembrane region" description="Helical" evidence="5">
    <location>
        <begin position="219"/>
        <end position="237"/>
    </location>
</feature>
<evidence type="ECO:0000256" key="4">
    <source>
        <dbReference type="ARBA" id="ARBA00023136"/>
    </source>
</evidence>
<evidence type="ECO:0000313" key="6">
    <source>
        <dbReference type="EMBL" id="HGV98176.1"/>
    </source>
</evidence>
<dbReference type="PANTHER" id="PTHR42723">
    <property type="entry name" value="CHLOROPHYLL SYNTHASE"/>
    <property type="match status" value="1"/>
</dbReference>
<feature type="transmembrane region" description="Helical" evidence="5">
    <location>
        <begin position="177"/>
        <end position="199"/>
    </location>
</feature>
<dbReference type="PANTHER" id="PTHR42723:SF1">
    <property type="entry name" value="CHLOROPHYLL SYNTHASE, CHLOROPLASTIC"/>
    <property type="match status" value="1"/>
</dbReference>
<accession>A0A7C4XL67</accession>
<dbReference type="AlphaFoldDB" id="A0A7C4XL67"/>
<dbReference type="EMBL" id="DTGZ01000144">
    <property type="protein sequence ID" value="HGV98176.1"/>
    <property type="molecule type" value="Genomic_DNA"/>
</dbReference>
<evidence type="ECO:0000256" key="1">
    <source>
        <dbReference type="ARBA" id="ARBA00004141"/>
    </source>
</evidence>
<evidence type="ECO:0008006" key="7">
    <source>
        <dbReference type="Google" id="ProtNLM"/>
    </source>
</evidence>
<feature type="transmembrane region" description="Helical" evidence="5">
    <location>
        <begin position="20"/>
        <end position="42"/>
    </location>
</feature>
<name>A0A7C4XL67_UNCW3</name>
<proteinExistence type="predicted"/>
<keyword evidence="3 5" id="KW-1133">Transmembrane helix</keyword>
<sequence length="521" mass="59589">MAKMLSQFFSMRVKNLISSIEKCSIFNCIIIIFAMIFLRIFFEGIMEAAHSVGYSKFSYRAILMYFVHFPLFYLTTFLTVTIIISLFLQEKITRVTKIATPGLGLIILVPVIDAICGGGCFITYPSRLESYFLHFLNPVVSLVDIGVSTGQRIVIFLICLLIALYTYIKTANFLKTLLLFFVVYLTILFFGGLTTIIAGNNPESIYIIGGMLKTDTQKFSAIYALLFLIVSLLYFYLLDKKNFRLLITSMRAERMVFYGGLGIAGLILAQHQSGLFYKIDFFNFLATLFVFFSPGFNFWVVQILNDFFDVQSDKFSRPRNPFLKGIKKSYYITTGVFLSLFVLIISSILNYQSFLIMLTFLLLGVLYSVPPVRLKRIPLVSTFILAIAVILSISLGYSLIFYEKAFQRIPVSLIYAILSGVTLGFSAKDINDVEADKRNGIITLPVLFYRNDNTFGRLPFSLMVSSSYLFFGIFFHSIFFGAIICSIITFCYTLFSTKPREWIYFMFLYFFSIYLLFSLIL</sequence>
<feature type="transmembrane region" description="Helical" evidence="5">
    <location>
        <begin position="468"/>
        <end position="495"/>
    </location>
</feature>
<feature type="transmembrane region" description="Helical" evidence="5">
    <location>
        <begin position="281"/>
        <end position="308"/>
    </location>
</feature>
<feature type="transmembrane region" description="Helical" evidence="5">
    <location>
        <begin position="502"/>
        <end position="520"/>
    </location>
</feature>
<evidence type="ECO:0000256" key="5">
    <source>
        <dbReference type="SAM" id="Phobius"/>
    </source>
</evidence>
<evidence type="ECO:0000256" key="3">
    <source>
        <dbReference type="ARBA" id="ARBA00022989"/>
    </source>
</evidence>
<dbReference type="GO" id="GO:0016765">
    <property type="term" value="F:transferase activity, transferring alkyl or aryl (other than methyl) groups"/>
    <property type="evidence" value="ECO:0007669"/>
    <property type="project" value="InterPro"/>
</dbReference>
<reference evidence="6" key="1">
    <citation type="journal article" date="2020" name="mSystems">
        <title>Genome- and Community-Level Interaction Insights into Carbon Utilization and Element Cycling Functions of Hydrothermarchaeota in Hydrothermal Sediment.</title>
        <authorList>
            <person name="Zhou Z."/>
            <person name="Liu Y."/>
            <person name="Xu W."/>
            <person name="Pan J."/>
            <person name="Luo Z.H."/>
            <person name="Li M."/>
        </authorList>
    </citation>
    <scope>NUCLEOTIDE SEQUENCE [LARGE SCALE GENOMIC DNA]</scope>
    <source>
        <strain evidence="6">SpSt-774</strain>
    </source>
</reference>
<organism evidence="6">
    <name type="scientific">candidate division WOR-3 bacterium</name>
    <dbReference type="NCBI Taxonomy" id="2052148"/>
    <lineage>
        <taxon>Bacteria</taxon>
        <taxon>Bacteria division WOR-3</taxon>
    </lineage>
</organism>
<dbReference type="GO" id="GO:0016020">
    <property type="term" value="C:membrane"/>
    <property type="evidence" value="ECO:0007669"/>
    <property type="project" value="UniProtKB-SubCell"/>
</dbReference>
<dbReference type="Gene3D" id="1.10.357.140">
    <property type="entry name" value="UbiA prenyltransferase"/>
    <property type="match status" value="1"/>
</dbReference>
<keyword evidence="4 5" id="KW-0472">Membrane</keyword>
<feature type="transmembrane region" description="Helical" evidence="5">
    <location>
        <begin position="329"/>
        <end position="348"/>
    </location>
</feature>
<feature type="transmembrane region" description="Helical" evidence="5">
    <location>
        <begin position="354"/>
        <end position="372"/>
    </location>
</feature>
<dbReference type="InterPro" id="IPR044878">
    <property type="entry name" value="UbiA_sf"/>
</dbReference>
<comment type="caution">
    <text evidence="6">The sequence shown here is derived from an EMBL/GenBank/DDBJ whole genome shotgun (WGS) entry which is preliminary data.</text>
</comment>
<dbReference type="InterPro" id="IPR000537">
    <property type="entry name" value="UbiA_prenyltransferase"/>
</dbReference>
<dbReference type="Pfam" id="PF01040">
    <property type="entry name" value="UbiA"/>
    <property type="match status" value="1"/>
</dbReference>
<dbReference type="InterPro" id="IPR050475">
    <property type="entry name" value="Prenyltransferase_related"/>
</dbReference>
<feature type="transmembrane region" description="Helical" evidence="5">
    <location>
        <begin position="145"/>
        <end position="165"/>
    </location>
</feature>
<gene>
    <name evidence="6" type="ORF">ENV60_07765</name>
</gene>
<feature type="transmembrane region" description="Helical" evidence="5">
    <location>
        <begin position="379"/>
        <end position="402"/>
    </location>
</feature>
<keyword evidence="2 5" id="KW-0812">Transmembrane</keyword>
<comment type="subcellular location">
    <subcellularLocation>
        <location evidence="1">Membrane</location>
        <topology evidence="1">Multi-pass membrane protein</topology>
    </subcellularLocation>
</comment>
<feature type="transmembrane region" description="Helical" evidence="5">
    <location>
        <begin position="62"/>
        <end position="88"/>
    </location>
</feature>
<protein>
    <recommendedName>
        <fullName evidence="7">Digeranylgeranylglyceryl phosphate synthase</fullName>
    </recommendedName>
</protein>
<evidence type="ECO:0000256" key="2">
    <source>
        <dbReference type="ARBA" id="ARBA00022692"/>
    </source>
</evidence>
<feature type="transmembrane region" description="Helical" evidence="5">
    <location>
        <begin position="100"/>
        <end position="125"/>
    </location>
</feature>